<keyword evidence="5" id="KW-1185">Reference proteome</keyword>
<dbReference type="AlphaFoldDB" id="R1FXD9"/>
<dbReference type="SUPFAM" id="SSF141571">
    <property type="entry name" value="Pentapeptide repeat-like"/>
    <property type="match status" value="1"/>
</dbReference>
<dbReference type="Gene3D" id="2.160.20.80">
    <property type="entry name" value="E3 ubiquitin-protein ligase SopA"/>
    <property type="match status" value="1"/>
</dbReference>
<feature type="transmembrane region" description="Helical" evidence="3">
    <location>
        <begin position="44"/>
        <end position="62"/>
    </location>
</feature>
<dbReference type="Pfam" id="PF00805">
    <property type="entry name" value="Pentapeptide"/>
    <property type="match status" value="2"/>
</dbReference>
<reference evidence="4 5" key="1">
    <citation type="submission" date="2013-02" db="EMBL/GenBank/DDBJ databases">
        <title>Draft genome sequence of Amycolatopsis vancoresmycina strain DSM 44592T.</title>
        <authorList>
            <person name="Kumar S."/>
            <person name="Kaur N."/>
            <person name="Kaur C."/>
            <person name="Raghava G.P.S."/>
            <person name="Mayilraj S."/>
        </authorList>
    </citation>
    <scope>NUCLEOTIDE SEQUENCE [LARGE SCALE GENOMIC DNA]</scope>
    <source>
        <strain evidence="4 5">DSM 44592</strain>
    </source>
</reference>
<proteinExistence type="predicted"/>
<dbReference type="EMBL" id="AOUO01000568">
    <property type="protein sequence ID" value="EOD64008.1"/>
    <property type="molecule type" value="Genomic_DNA"/>
</dbReference>
<dbReference type="InterPro" id="IPR001646">
    <property type="entry name" value="5peptide_repeat"/>
</dbReference>
<dbReference type="PATRIC" id="fig|1292037.4.peg.6402"/>
<evidence type="ECO:0000256" key="2">
    <source>
        <dbReference type="SAM" id="MobiDB-lite"/>
    </source>
</evidence>
<feature type="transmembrane region" description="Helical" evidence="3">
    <location>
        <begin position="102"/>
        <end position="122"/>
    </location>
</feature>
<protein>
    <submittedName>
        <fullName evidence="4">Putative secreted protein</fullName>
    </submittedName>
</protein>
<keyword evidence="3" id="KW-0812">Transmembrane</keyword>
<comment type="caution">
    <text evidence="4">The sequence shown here is derived from an EMBL/GenBank/DDBJ whole genome shotgun (WGS) entry which is preliminary data.</text>
</comment>
<dbReference type="eggNOG" id="COG1357">
    <property type="taxonomic scope" value="Bacteria"/>
</dbReference>
<keyword evidence="3" id="KW-0472">Membrane</keyword>
<keyword evidence="3" id="KW-1133">Transmembrane helix</keyword>
<feature type="region of interest" description="Disordered" evidence="2">
    <location>
        <begin position="69"/>
        <end position="92"/>
    </location>
</feature>
<dbReference type="OrthoDB" id="4563217at2"/>
<organism evidence="4 5">
    <name type="scientific">Amycolatopsis vancoresmycina DSM 44592</name>
    <dbReference type="NCBI Taxonomy" id="1292037"/>
    <lineage>
        <taxon>Bacteria</taxon>
        <taxon>Bacillati</taxon>
        <taxon>Actinomycetota</taxon>
        <taxon>Actinomycetes</taxon>
        <taxon>Pseudonocardiales</taxon>
        <taxon>Pseudonocardiaceae</taxon>
        <taxon>Amycolatopsis</taxon>
    </lineage>
</organism>
<evidence type="ECO:0000313" key="4">
    <source>
        <dbReference type="EMBL" id="EOD64008.1"/>
    </source>
</evidence>
<dbReference type="PANTHER" id="PTHR47485:SF1">
    <property type="entry name" value="THYLAKOID LUMENAL 17.4 KDA PROTEIN, CHLOROPLASTIC"/>
    <property type="match status" value="1"/>
</dbReference>
<evidence type="ECO:0000256" key="3">
    <source>
        <dbReference type="SAM" id="Phobius"/>
    </source>
</evidence>
<feature type="compositionally biased region" description="Low complexity" evidence="2">
    <location>
        <begin position="81"/>
        <end position="91"/>
    </location>
</feature>
<evidence type="ECO:0000256" key="1">
    <source>
        <dbReference type="ARBA" id="ARBA00022737"/>
    </source>
</evidence>
<dbReference type="PANTHER" id="PTHR47485">
    <property type="entry name" value="THYLAKOID LUMENAL 17.4 KDA PROTEIN, CHLOROPLASTIC"/>
    <property type="match status" value="1"/>
</dbReference>
<accession>R1FXD9</accession>
<sequence length="354" mass="37787">MAVIVLYSGAGVLLLDVVLTRLPNQRWWPGWAVVGGWLGRWWPLLVAIVLAATAGAFLRLGARRPTATTSTSIRWESEPGRPGLLPRTTVTPGPPPVRRWNWTAVTSIVTAATALAALVFTAQSLSATREQITLSEQGQITDRYTKAIDQLGTQGPDHLQTRLGGIYALERLAGDSPRDQPTIVEILSAFLRSTLPTAADHLNGATNCPATTILQVDMRAALSVLGRRNHAYDKRTTTDLHDVCLVGADLSGTQLEGANLDGADLTHANLFAAQLTGANLYGADLTGADLKVTFLDDAVLIAANLTRARLEGAFLAEANLTDANFDGANLTDAVYDNNTITRGATKNDASGAWW</sequence>
<gene>
    <name evidence="4" type="ORF">H480_34090</name>
</gene>
<name>R1FXD9_9PSEU</name>
<keyword evidence="1" id="KW-0677">Repeat</keyword>
<dbReference type="Proteomes" id="UP000014139">
    <property type="component" value="Unassembled WGS sequence"/>
</dbReference>
<evidence type="ECO:0000313" key="5">
    <source>
        <dbReference type="Proteomes" id="UP000014139"/>
    </source>
</evidence>